<comment type="caution">
    <text evidence="2">The sequence shown here is derived from an EMBL/GenBank/DDBJ whole genome shotgun (WGS) entry which is preliminary data.</text>
</comment>
<reference evidence="2 3" key="1">
    <citation type="journal article" date="2016" name="Nat. Commun.">
        <title>Thousands of microbial genomes shed light on interconnected biogeochemical processes in an aquifer system.</title>
        <authorList>
            <person name="Anantharaman K."/>
            <person name="Brown C.T."/>
            <person name="Hug L.A."/>
            <person name="Sharon I."/>
            <person name="Castelle C.J."/>
            <person name="Probst A.J."/>
            <person name="Thomas B.C."/>
            <person name="Singh A."/>
            <person name="Wilkins M.J."/>
            <person name="Karaoz U."/>
            <person name="Brodie E.L."/>
            <person name="Williams K.H."/>
            <person name="Hubbard S.S."/>
            <person name="Banfield J.F."/>
        </authorList>
    </citation>
    <scope>NUCLEOTIDE SEQUENCE [LARGE SCALE GENOMIC DNA]</scope>
</reference>
<organism evidence="2 3">
    <name type="scientific">Candidatus Aquicultor primus</name>
    <dbReference type="NCBI Taxonomy" id="1797195"/>
    <lineage>
        <taxon>Bacteria</taxon>
        <taxon>Bacillati</taxon>
        <taxon>Actinomycetota</taxon>
        <taxon>Candidatus Aquicultoria</taxon>
        <taxon>Candidatus Aquicultorales</taxon>
        <taxon>Candidatus Aquicultoraceae</taxon>
        <taxon>Candidatus Aquicultor</taxon>
    </lineage>
</organism>
<accession>A0A1F2UW25</accession>
<dbReference type="AlphaFoldDB" id="A0A1F2UW25"/>
<feature type="region of interest" description="Disordered" evidence="1">
    <location>
        <begin position="1"/>
        <end position="21"/>
    </location>
</feature>
<protein>
    <recommendedName>
        <fullName evidence="4">DUF3828 domain-containing protein</fullName>
    </recommendedName>
</protein>
<evidence type="ECO:0000313" key="3">
    <source>
        <dbReference type="Proteomes" id="UP000178086"/>
    </source>
</evidence>
<evidence type="ECO:0000256" key="1">
    <source>
        <dbReference type="SAM" id="MobiDB-lite"/>
    </source>
</evidence>
<sequence length="112" mass="12426">MASATKQSSATRSSTKRARATATVAPAYQSVLINIDPKKRNLDKTVRDVLLISDLIAERLPSARMESISVNDYFAVVKADIARGRTRETVTLRLYEINGSWKIRGTTFGHET</sequence>
<name>A0A1F2UW25_9ACTN</name>
<dbReference type="EMBL" id="MELI01000013">
    <property type="protein sequence ID" value="OFW35576.1"/>
    <property type="molecule type" value="Genomic_DNA"/>
</dbReference>
<gene>
    <name evidence="2" type="ORF">A2074_00930</name>
</gene>
<evidence type="ECO:0008006" key="4">
    <source>
        <dbReference type="Google" id="ProtNLM"/>
    </source>
</evidence>
<feature type="compositionally biased region" description="Low complexity" evidence="1">
    <location>
        <begin position="1"/>
        <end position="13"/>
    </location>
</feature>
<evidence type="ECO:0000313" key="2">
    <source>
        <dbReference type="EMBL" id="OFW35576.1"/>
    </source>
</evidence>
<proteinExistence type="predicted"/>
<dbReference type="Proteomes" id="UP000178086">
    <property type="component" value="Unassembled WGS sequence"/>
</dbReference>